<dbReference type="Pfam" id="PF12961">
    <property type="entry name" value="DUF3850"/>
    <property type="match status" value="1"/>
</dbReference>
<gene>
    <name evidence="2" type="ORF">BECKFM1743A_GA0114220_1004714</name>
    <name evidence="4" type="ORF">BECKFM1743B_GA0114221_1005213</name>
    <name evidence="3" type="ORF">BECKFM1743C_GA0114222_100517</name>
</gene>
<protein>
    <recommendedName>
        <fullName evidence="1">DUF3850 domain-containing protein</fullName>
    </recommendedName>
</protein>
<proteinExistence type="predicted"/>
<dbReference type="Gene3D" id="2.30.130.30">
    <property type="entry name" value="Hypothetical protein"/>
    <property type="match status" value="1"/>
</dbReference>
<dbReference type="EMBL" id="CAADFL010000052">
    <property type="protein sequence ID" value="VFK07862.1"/>
    <property type="molecule type" value="Genomic_DNA"/>
</dbReference>
<dbReference type="EMBL" id="CAADEZ010000047">
    <property type="protein sequence ID" value="VFJ47456.1"/>
    <property type="molecule type" value="Genomic_DNA"/>
</dbReference>
<name>A0A450VSU6_9GAMM</name>
<evidence type="ECO:0000313" key="3">
    <source>
        <dbReference type="EMBL" id="VFJ47841.1"/>
    </source>
</evidence>
<feature type="domain" description="DUF3850" evidence="1">
    <location>
        <begin position="5"/>
        <end position="50"/>
    </location>
</feature>
<reference evidence="4" key="1">
    <citation type="submission" date="2019-02" db="EMBL/GenBank/DDBJ databases">
        <authorList>
            <person name="Gruber-Vodicka R. H."/>
            <person name="Seah K. B. B."/>
        </authorList>
    </citation>
    <scope>NUCLEOTIDE SEQUENCE</scope>
    <source>
        <strain evidence="2">BECK_BZ163</strain>
        <strain evidence="4">BECK_BZ164</strain>
        <strain evidence="3">BECK_BZ165</strain>
    </source>
</reference>
<sequence>MAELHELKIDPMWHHLICNRIKRCELRKNDRGFLQGDILALRETRYSSREMRNLQEGREISIAAAMREDLSPGDILILIETASGNEFTGAMVIGSVDRLAADIWLHKFVYTEWTPGIEWPQYVEMLNHRLISMCGIHERRASMMTQQLYREAREKARKRILP</sequence>
<organism evidence="4">
    <name type="scientific">Candidatus Kentrum sp. FM</name>
    <dbReference type="NCBI Taxonomy" id="2126340"/>
    <lineage>
        <taxon>Bacteria</taxon>
        <taxon>Pseudomonadati</taxon>
        <taxon>Pseudomonadota</taxon>
        <taxon>Gammaproteobacteria</taxon>
        <taxon>Candidatus Kentrum</taxon>
    </lineage>
</organism>
<accession>A0A450VSU6</accession>
<dbReference type="AlphaFoldDB" id="A0A450VSU6"/>
<dbReference type="InterPro" id="IPR039440">
    <property type="entry name" value="DUF3850"/>
</dbReference>
<evidence type="ECO:0000313" key="2">
    <source>
        <dbReference type="EMBL" id="VFJ47456.1"/>
    </source>
</evidence>
<evidence type="ECO:0000313" key="4">
    <source>
        <dbReference type="EMBL" id="VFK07862.1"/>
    </source>
</evidence>
<evidence type="ECO:0000259" key="1">
    <source>
        <dbReference type="Pfam" id="PF12961"/>
    </source>
</evidence>
<dbReference type="EMBL" id="CAADFA010000051">
    <property type="protein sequence ID" value="VFJ47841.1"/>
    <property type="molecule type" value="Genomic_DNA"/>
</dbReference>